<dbReference type="AlphaFoldDB" id="A0AAU7LRB9"/>
<dbReference type="GO" id="GO:0003677">
    <property type="term" value="F:DNA binding"/>
    <property type="evidence" value="ECO:0007669"/>
    <property type="project" value="InterPro"/>
</dbReference>
<dbReference type="InterPro" id="IPR036388">
    <property type="entry name" value="WH-like_DNA-bd_sf"/>
</dbReference>
<proteinExistence type="predicted"/>
<dbReference type="EMBL" id="CP157675">
    <property type="protein sequence ID" value="XBP70212.1"/>
    <property type="molecule type" value="Genomic_DNA"/>
</dbReference>
<dbReference type="SUPFAM" id="SSF46785">
    <property type="entry name" value="Winged helix' DNA-binding domain"/>
    <property type="match status" value="1"/>
</dbReference>
<feature type="domain" description="HTH iclR-type" evidence="1">
    <location>
        <begin position="24"/>
        <end position="68"/>
    </location>
</feature>
<sequence>MQALGFRRKLHAVSVEAVRRLYGRLLLALAEQSTPMTLKDLAAQAGLPASRAHPYLVSFGRLRLIEQDRSPRIWCHFDRLSEAPDAGSKAERFPQYIC</sequence>
<gene>
    <name evidence="2" type="ORF">ABLV49_20490</name>
</gene>
<dbReference type="InterPro" id="IPR005471">
    <property type="entry name" value="Tscrpt_reg_IclR_N"/>
</dbReference>
<dbReference type="Pfam" id="PF09339">
    <property type="entry name" value="HTH_IclR"/>
    <property type="match status" value="1"/>
</dbReference>
<dbReference type="Gene3D" id="1.10.10.10">
    <property type="entry name" value="Winged helix-like DNA-binding domain superfamily/Winged helix DNA-binding domain"/>
    <property type="match status" value="1"/>
</dbReference>
<evidence type="ECO:0000313" key="2">
    <source>
        <dbReference type="EMBL" id="XBP70212.1"/>
    </source>
</evidence>
<accession>A0AAU7LRB9</accession>
<protein>
    <submittedName>
        <fullName evidence="2">Helix-turn-helix domain-containing protein</fullName>
    </submittedName>
</protein>
<organism evidence="2">
    <name type="scientific">Polaromonas hydrogenivorans</name>
    <dbReference type="NCBI Taxonomy" id="335476"/>
    <lineage>
        <taxon>Bacteria</taxon>
        <taxon>Pseudomonadati</taxon>
        <taxon>Pseudomonadota</taxon>
        <taxon>Betaproteobacteria</taxon>
        <taxon>Burkholderiales</taxon>
        <taxon>Comamonadaceae</taxon>
        <taxon>Polaromonas</taxon>
    </lineage>
</organism>
<evidence type="ECO:0000259" key="1">
    <source>
        <dbReference type="Pfam" id="PF09339"/>
    </source>
</evidence>
<name>A0AAU7LRB9_9BURK</name>
<dbReference type="InterPro" id="IPR036390">
    <property type="entry name" value="WH_DNA-bd_sf"/>
</dbReference>
<reference evidence="2" key="1">
    <citation type="submission" date="2024-05" db="EMBL/GenBank/DDBJ databases">
        <authorList>
            <person name="Bunk B."/>
            <person name="Swiderski J."/>
            <person name="Sproer C."/>
            <person name="Thiel V."/>
        </authorList>
    </citation>
    <scope>NUCLEOTIDE SEQUENCE</scope>
    <source>
        <strain evidence="2">DSM 17735</strain>
    </source>
</reference>
<dbReference type="GO" id="GO:0006355">
    <property type="term" value="P:regulation of DNA-templated transcription"/>
    <property type="evidence" value="ECO:0007669"/>
    <property type="project" value="InterPro"/>
</dbReference>